<protein>
    <submittedName>
        <fullName evidence="2">Uncharacterized protein</fullName>
    </submittedName>
</protein>
<accession>A0A7J0GKW0</accession>
<keyword evidence="3" id="KW-1185">Reference proteome</keyword>
<dbReference type="EMBL" id="BJWL01000022">
    <property type="protein sequence ID" value="GFZ11354.1"/>
    <property type="molecule type" value="Genomic_DNA"/>
</dbReference>
<reference evidence="2 3" key="1">
    <citation type="submission" date="2019-07" db="EMBL/GenBank/DDBJ databases">
        <title>De Novo Assembly of kiwifruit Actinidia rufa.</title>
        <authorList>
            <person name="Sugita-Konishi S."/>
            <person name="Sato K."/>
            <person name="Mori E."/>
            <person name="Abe Y."/>
            <person name="Kisaki G."/>
            <person name="Hamano K."/>
            <person name="Suezawa K."/>
            <person name="Otani M."/>
            <person name="Fukuda T."/>
            <person name="Manabe T."/>
            <person name="Gomi K."/>
            <person name="Tabuchi M."/>
            <person name="Akimitsu K."/>
            <person name="Kataoka I."/>
        </authorList>
    </citation>
    <scope>NUCLEOTIDE SEQUENCE [LARGE SCALE GENOMIC DNA]</scope>
    <source>
        <strain evidence="3">cv. Fuchu</strain>
    </source>
</reference>
<name>A0A7J0GKW0_9ERIC</name>
<comment type="caution">
    <text evidence="2">The sequence shown here is derived from an EMBL/GenBank/DDBJ whole genome shotgun (WGS) entry which is preliminary data.</text>
</comment>
<evidence type="ECO:0000256" key="1">
    <source>
        <dbReference type="SAM" id="MobiDB-lite"/>
    </source>
</evidence>
<dbReference type="AlphaFoldDB" id="A0A7J0GKW0"/>
<evidence type="ECO:0000313" key="2">
    <source>
        <dbReference type="EMBL" id="GFZ11354.1"/>
    </source>
</evidence>
<sequence length="216" mass="23869">MSRRNQRVTRFTMWPMRVSLAFPKVTILEMTRPLSSIGDEVALARRPGQIHNLPLEMRSDAMSKKLNMKKLTHMEKASQRVQPRRGKGHLDAKEEMGPCLPPNNKKKGPAAKAPTTSKVTSRQVATKAVQAFASPGEGTSANLGVVLGLEASIMENPAVVEKLLQRFILPANKEAMEKLDLDWAITSFLHSISKAVVLGSSLTDRDREMKDAAMIQ</sequence>
<gene>
    <name evidence="2" type="ORF">Acr_22g0007520</name>
</gene>
<organism evidence="2 3">
    <name type="scientific">Actinidia rufa</name>
    <dbReference type="NCBI Taxonomy" id="165716"/>
    <lineage>
        <taxon>Eukaryota</taxon>
        <taxon>Viridiplantae</taxon>
        <taxon>Streptophyta</taxon>
        <taxon>Embryophyta</taxon>
        <taxon>Tracheophyta</taxon>
        <taxon>Spermatophyta</taxon>
        <taxon>Magnoliopsida</taxon>
        <taxon>eudicotyledons</taxon>
        <taxon>Gunneridae</taxon>
        <taxon>Pentapetalae</taxon>
        <taxon>asterids</taxon>
        <taxon>Ericales</taxon>
        <taxon>Actinidiaceae</taxon>
        <taxon>Actinidia</taxon>
    </lineage>
</organism>
<evidence type="ECO:0000313" key="3">
    <source>
        <dbReference type="Proteomes" id="UP000585474"/>
    </source>
</evidence>
<proteinExistence type="predicted"/>
<feature type="region of interest" description="Disordered" evidence="1">
    <location>
        <begin position="75"/>
        <end position="122"/>
    </location>
</feature>
<dbReference type="Proteomes" id="UP000585474">
    <property type="component" value="Unassembled WGS sequence"/>
</dbReference>